<evidence type="ECO:0000313" key="3">
    <source>
        <dbReference type="Proteomes" id="UP000237000"/>
    </source>
</evidence>
<dbReference type="Proteomes" id="UP000237000">
    <property type="component" value="Unassembled WGS sequence"/>
</dbReference>
<feature type="region of interest" description="Disordered" evidence="1">
    <location>
        <begin position="1"/>
        <end position="69"/>
    </location>
</feature>
<dbReference type="AlphaFoldDB" id="A0A2P5FJI5"/>
<evidence type="ECO:0000256" key="1">
    <source>
        <dbReference type="SAM" id="MobiDB-lite"/>
    </source>
</evidence>
<protein>
    <submittedName>
        <fullName evidence="2">Uncharacterized protein</fullName>
    </submittedName>
</protein>
<gene>
    <name evidence="2" type="ORF">TorRG33x02_062310</name>
</gene>
<accession>A0A2P5FJI5</accession>
<organism evidence="2 3">
    <name type="scientific">Trema orientale</name>
    <name type="common">Charcoal tree</name>
    <name type="synonym">Celtis orientalis</name>
    <dbReference type="NCBI Taxonomy" id="63057"/>
    <lineage>
        <taxon>Eukaryota</taxon>
        <taxon>Viridiplantae</taxon>
        <taxon>Streptophyta</taxon>
        <taxon>Embryophyta</taxon>
        <taxon>Tracheophyta</taxon>
        <taxon>Spermatophyta</taxon>
        <taxon>Magnoliopsida</taxon>
        <taxon>eudicotyledons</taxon>
        <taxon>Gunneridae</taxon>
        <taxon>Pentapetalae</taxon>
        <taxon>rosids</taxon>
        <taxon>fabids</taxon>
        <taxon>Rosales</taxon>
        <taxon>Cannabaceae</taxon>
        <taxon>Trema</taxon>
    </lineage>
</organism>
<dbReference type="InParanoid" id="A0A2P5FJI5"/>
<dbReference type="EMBL" id="JXTC01000028">
    <property type="protein sequence ID" value="PON97916.1"/>
    <property type="molecule type" value="Genomic_DNA"/>
</dbReference>
<reference evidence="3" key="1">
    <citation type="submission" date="2016-06" db="EMBL/GenBank/DDBJ databases">
        <title>Parallel loss of symbiosis genes in relatives of nitrogen-fixing non-legume Parasponia.</title>
        <authorList>
            <person name="Van Velzen R."/>
            <person name="Holmer R."/>
            <person name="Bu F."/>
            <person name="Rutten L."/>
            <person name="Van Zeijl A."/>
            <person name="Liu W."/>
            <person name="Santuari L."/>
            <person name="Cao Q."/>
            <person name="Sharma T."/>
            <person name="Shen D."/>
            <person name="Roswanjaya Y."/>
            <person name="Wardhani T."/>
            <person name="Kalhor M.S."/>
            <person name="Jansen J."/>
            <person name="Van den Hoogen J."/>
            <person name="Gungor B."/>
            <person name="Hartog M."/>
            <person name="Hontelez J."/>
            <person name="Verver J."/>
            <person name="Yang W.-C."/>
            <person name="Schijlen E."/>
            <person name="Repin R."/>
            <person name="Schilthuizen M."/>
            <person name="Schranz E."/>
            <person name="Heidstra R."/>
            <person name="Miyata K."/>
            <person name="Fedorova E."/>
            <person name="Kohlen W."/>
            <person name="Bisseling T."/>
            <person name="Smit S."/>
            <person name="Geurts R."/>
        </authorList>
    </citation>
    <scope>NUCLEOTIDE SEQUENCE [LARGE SCALE GENOMIC DNA]</scope>
    <source>
        <strain evidence="3">cv. RG33-2</strain>
    </source>
</reference>
<sequence>MVRREHEDPLAAAARPQPVREIQQPGQRDRVPAAAVLARPRSGSRPAPHLRRDPRVEVAPPAGAGAGDGFLPVGQVDGAVDVLDDDDGLGARLHEELPELRVGVDLRELQIVDVVAEEVRHCGDHARLPSPRGAVQEVAALPCPASLLVEALAVGEVPEVVHYGPLPVGVHGEGVEGAGVLEGHGLPGVAPGVEGAAAGVGVEEAVLVAAADLGGPLGDEVEVGGEDEVLVPLPDAEGEAPLLLRERPPREGLGLALRDDVLPEDGGAVEGVGDDVIVGEAEGDGARVEGARQAEAAASEGGGGGEVELDGVVELVGVDAVDLRYVEVAVGGEAVEDLVEELHGGEAELRREDGLEERLAEGEDA</sequence>
<evidence type="ECO:0000313" key="2">
    <source>
        <dbReference type="EMBL" id="PON97916.1"/>
    </source>
</evidence>
<keyword evidence="3" id="KW-1185">Reference proteome</keyword>
<name>A0A2P5FJI5_TREOI</name>
<feature type="compositionally biased region" description="Low complexity" evidence="1">
    <location>
        <begin position="32"/>
        <end position="41"/>
    </location>
</feature>
<proteinExistence type="predicted"/>
<comment type="caution">
    <text evidence="2">The sequence shown here is derived from an EMBL/GenBank/DDBJ whole genome shotgun (WGS) entry which is preliminary data.</text>
</comment>
<dbReference type="OrthoDB" id="1937603at2759"/>